<dbReference type="Gene3D" id="3.10.450.40">
    <property type="match status" value="1"/>
</dbReference>
<keyword evidence="4" id="KW-1185">Reference proteome</keyword>
<keyword evidence="1" id="KW-0732">Signal</keyword>
<comment type="caution">
    <text evidence="3">The sequence shown here is derived from an EMBL/GenBank/DDBJ whole genome shotgun (WGS) entry which is preliminary data.</text>
</comment>
<dbReference type="Pfam" id="PF03413">
    <property type="entry name" value="PepSY"/>
    <property type="match status" value="1"/>
</dbReference>
<evidence type="ECO:0000313" key="4">
    <source>
        <dbReference type="Proteomes" id="UP000198512"/>
    </source>
</evidence>
<reference evidence="3 4" key="1">
    <citation type="submission" date="2016-10" db="EMBL/GenBank/DDBJ databases">
        <authorList>
            <person name="Varghese N."/>
            <person name="Submissions S."/>
        </authorList>
    </citation>
    <scope>NUCLEOTIDE SEQUENCE [LARGE SCALE GENOMIC DNA]</scope>
    <source>
        <strain evidence="3 4">CIP 109853</strain>
    </source>
</reference>
<dbReference type="RefSeq" id="WP_069517390.1">
    <property type="nucleotide sequence ID" value="NZ_FOFP01000009.1"/>
</dbReference>
<accession>A0ABY1BFA1</accession>
<evidence type="ECO:0000256" key="1">
    <source>
        <dbReference type="SAM" id="SignalP"/>
    </source>
</evidence>
<name>A0ABY1BFA1_9PSED</name>
<gene>
    <name evidence="3" type="ORF">SAMN05216600_10929</name>
</gene>
<dbReference type="Proteomes" id="UP000198512">
    <property type="component" value="Unassembled WGS sequence"/>
</dbReference>
<dbReference type="EMBL" id="FOFP01000009">
    <property type="protein sequence ID" value="SEQ72423.1"/>
    <property type="molecule type" value="Genomic_DNA"/>
</dbReference>
<proteinExistence type="predicted"/>
<feature type="signal peptide" evidence="1">
    <location>
        <begin position="1"/>
        <end position="21"/>
    </location>
</feature>
<feature type="chain" id="PRO_5045817056" evidence="1">
    <location>
        <begin position="22"/>
        <end position="101"/>
    </location>
</feature>
<feature type="domain" description="PepSY" evidence="2">
    <location>
        <begin position="39"/>
        <end position="96"/>
    </location>
</feature>
<protein>
    <submittedName>
        <fullName evidence="3">Peptidase propeptide and YPEB domain-containing protein</fullName>
    </submittedName>
</protein>
<evidence type="ECO:0000313" key="3">
    <source>
        <dbReference type="EMBL" id="SEQ72423.1"/>
    </source>
</evidence>
<organism evidence="3 4">
    <name type="scientific">Pseudomonas cuatrocienegasensis</name>
    <dbReference type="NCBI Taxonomy" id="543360"/>
    <lineage>
        <taxon>Bacteria</taxon>
        <taxon>Pseudomonadati</taxon>
        <taxon>Pseudomonadota</taxon>
        <taxon>Gammaproteobacteria</taxon>
        <taxon>Pseudomonadales</taxon>
        <taxon>Pseudomonadaceae</taxon>
        <taxon>Pseudomonas</taxon>
    </lineage>
</organism>
<evidence type="ECO:0000259" key="2">
    <source>
        <dbReference type="Pfam" id="PF03413"/>
    </source>
</evidence>
<sequence length="101" mass="10923">MKPLIALISAASLLAATAVLARDLSVDEARQLHEAGAVLSIEALSAAALAQHPGGALEDQELEEEYGRYVYQAEIRDQNGGQWDLELDARTGQVLKNHRDD</sequence>
<dbReference type="InterPro" id="IPR025711">
    <property type="entry name" value="PepSY"/>
</dbReference>